<name>A0ABR2W270_9FUNG</name>
<dbReference type="Gene3D" id="3.30.2280.10">
    <property type="entry name" value="Hypothetical protein (hspc210)"/>
    <property type="match status" value="1"/>
</dbReference>
<comment type="caution">
    <text evidence="2">The sequence shown here is derived from an EMBL/GenBank/DDBJ whole genome shotgun (WGS) entry which is preliminary data.</text>
</comment>
<evidence type="ECO:0000313" key="3">
    <source>
        <dbReference type="Proteomes" id="UP001479436"/>
    </source>
</evidence>
<accession>A0ABR2W270</accession>
<dbReference type="InterPro" id="IPR023231">
    <property type="entry name" value="GSKIP_dom_sf"/>
</dbReference>
<gene>
    <name evidence="2" type="ORF">K7432_006091</name>
</gene>
<dbReference type="EMBL" id="JASJQH010007134">
    <property type="protein sequence ID" value="KAK9717561.1"/>
    <property type="molecule type" value="Genomic_DNA"/>
</dbReference>
<protein>
    <recommendedName>
        <fullName evidence="1">GSKIP domain-containing protein</fullName>
    </recommendedName>
</protein>
<sequence length="133" mass="14798">MKSGKAPEDLVTLLRHIRFGIQEETLEVLVMGYATDSIAPWCIFKLCVVEGTEITVEVSQQGFSVAELNIPEDLVDDDQVRKHYQSISSVKGCAFPNIDSLLMTVSEHYKLCVYPPAQPSPVSNHTSLPFVCR</sequence>
<feature type="domain" description="GSKIP" evidence="1">
    <location>
        <begin position="32"/>
        <end position="110"/>
    </location>
</feature>
<keyword evidence="3" id="KW-1185">Reference proteome</keyword>
<reference evidence="2 3" key="1">
    <citation type="submission" date="2023-04" db="EMBL/GenBank/DDBJ databases">
        <title>Genome of Basidiobolus ranarum AG-B5.</title>
        <authorList>
            <person name="Stajich J.E."/>
            <person name="Carter-House D."/>
            <person name="Gryganskyi A."/>
        </authorList>
    </citation>
    <scope>NUCLEOTIDE SEQUENCE [LARGE SCALE GENOMIC DNA]</scope>
    <source>
        <strain evidence="2 3">AG-B5</strain>
    </source>
</reference>
<proteinExistence type="predicted"/>
<dbReference type="Pfam" id="PF05303">
    <property type="entry name" value="GSKIP_dom"/>
    <property type="match status" value="1"/>
</dbReference>
<evidence type="ECO:0000259" key="1">
    <source>
        <dbReference type="Pfam" id="PF05303"/>
    </source>
</evidence>
<dbReference type="Proteomes" id="UP001479436">
    <property type="component" value="Unassembled WGS sequence"/>
</dbReference>
<dbReference type="InterPro" id="IPR007967">
    <property type="entry name" value="GSKIP_dom"/>
</dbReference>
<organism evidence="2 3">
    <name type="scientific">Basidiobolus ranarum</name>
    <dbReference type="NCBI Taxonomy" id="34480"/>
    <lineage>
        <taxon>Eukaryota</taxon>
        <taxon>Fungi</taxon>
        <taxon>Fungi incertae sedis</taxon>
        <taxon>Zoopagomycota</taxon>
        <taxon>Entomophthoromycotina</taxon>
        <taxon>Basidiobolomycetes</taxon>
        <taxon>Basidiobolales</taxon>
        <taxon>Basidiobolaceae</taxon>
        <taxon>Basidiobolus</taxon>
    </lineage>
</organism>
<evidence type="ECO:0000313" key="2">
    <source>
        <dbReference type="EMBL" id="KAK9717561.1"/>
    </source>
</evidence>